<keyword evidence="2" id="KW-0503">Monooxygenase</keyword>
<dbReference type="Proteomes" id="UP000533476">
    <property type="component" value="Unassembled WGS sequence"/>
</dbReference>
<comment type="caution">
    <text evidence="2">The sequence shown here is derived from an EMBL/GenBank/DDBJ whole genome shotgun (WGS) entry which is preliminary data.</text>
</comment>
<dbReference type="RefSeq" id="WP_169099757.1">
    <property type="nucleotide sequence ID" value="NZ_JABBVZ010000035.1"/>
</dbReference>
<dbReference type="InterPro" id="IPR007138">
    <property type="entry name" value="ABM_dom"/>
</dbReference>
<evidence type="ECO:0000259" key="1">
    <source>
        <dbReference type="PROSITE" id="PS51725"/>
    </source>
</evidence>
<protein>
    <submittedName>
        <fullName evidence="2">Antibiotic biosynthesis monooxygenase</fullName>
    </submittedName>
</protein>
<dbReference type="Gene3D" id="3.30.70.100">
    <property type="match status" value="1"/>
</dbReference>
<organism evidence="2 3">
    <name type="scientific">Sulfobacillus harzensis</name>
    <dbReference type="NCBI Taxonomy" id="2729629"/>
    <lineage>
        <taxon>Bacteria</taxon>
        <taxon>Bacillati</taxon>
        <taxon>Bacillota</taxon>
        <taxon>Clostridia</taxon>
        <taxon>Eubacteriales</taxon>
        <taxon>Clostridiales Family XVII. Incertae Sedis</taxon>
        <taxon>Sulfobacillus</taxon>
    </lineage>
</organism>
<dbReference type="EMBL" id="JABBVZ010000035">
    <property type="protein sequence ID" value="NMP22949.1"/>
    <property type="molecule type" value="Genomic_DNA"/>
</dbReference>
<gene>
    <name evidence="2" type="ORF">HIJ39_11380</name>
</gene>
<keyword evidence="2" id="KW-0560">Oxidoreductase</keyword>
<dbReference type="PANTHER" id="PTHR33336">
    <property type="entry name" value="QUINOL MONOOXYGENASE YGIN-RELATED"/>
    <property type="match status" value="1"/>
</dbReference>
<sequence>MVVLTAHYVTRPEDTDAILTDLATMTELVRMHEPGCAEYRVLRRVDQPHELLLYEAYQDQAALEAHSATAYFQEIVLGRIVPRLISRERTLWTVAGDPV</sequence>
<dbReference type="GO" id="GO:0004497">
    <property type="term" value="F:monooxygenase activity"/>
    <property type="evidence" value="ECO:0007669"/>
    <property type="project" value="UniProtKB-KW"/>
</dbReference>
<evidence type="ECO:0000313" key="2">
    <source>
        <dbReference type="EMBL" id="NMP22949.1"/>
    </source>
</evidence>
<dbReference type="PANTHER" id="PTHR33336:SF15">
    <property type="entry name" value="ABM DOMAIN-CONTAINING PROTEIN"/>
    <property type="match status" value="1"/>
</dbReference>
<dbReference type="InterPro" id="IPR011008">
    <property type="entry name" value="Dimeric_a/b-barrel"/>
</dbReference>
<keyword evidence="3" id="KW-1185">Reference proteome</keyword>
<dbReference type="Pfam" id="PF03992">
    <property type="entry name" value="ABM"/>
    <property type="match status" value="1"/>
</dbReference>
<proteinExistence type="predicted"/>
<reference evidence="2 3" key="1">
    <citation type="submission" date="2020-04" db="EMBL/GenBank/DDBJ databases">
        <authorList>
            <person name="Zhang R."/>
            <person name="Schippers A."/>
        </authorList>
    </citation>
    <scope>NUCLEOTIDE SEQUENCE [LARGE SCALE GENOMIC DNA]</scope>
    <source>
        <strain evidence="2 3">DSM 109850</strain>
    </source>
</reference>
<evidence type="ECO:0000313" key="3">
    <source>
        <dbReference type="Proteomes" id="UP000533476"/>
    </source>
</evidence>
<feature type="domain" description="ABM" evidence="1">
    <location>
        <begin position="2"/>
        <end position="94"/>
    </location>
</feature>
<dbReference type="AlphaFoldDB" id="A0A7Y0L429"/>
<dbReference type="PROSITE" id="PS51725">
    <property type="entry name" value="ABM"/>
    <property type="match status" value="1"/>
</dbReference>
<dbReference type="InterPro" id="IPR050744">
    <property type="entry name" value="AI-2_Isomerase_LsrG"/>
</dbReference>
<dbReference type="SUPFAM" id="SSF54909">
    <property type="entry name" value="Dimeric alpha+beta barrel"/>
    <property type="match status" value="1"/>
</dbReference>
<name>A0A7Y0L429_9FIRM</name>
<accession>A0A7Y0L429</accession>